<feature type="transmembrane region" description="Helical" evidence="1">
    <location>
        <begin position="95"/>
        <end position="116"/>
    </location>
</feature>
<dbReference type="Proteomes" id="UP000597617">
    <property type="component" value="Unassembled WGS sequence"/>
</dbReference>
<keyword evidence="1" id="KW-0812">Transmembrane</keyword>
<reference evidence="2 3" key="1">
    <citation type="submission" date="2020-11" db="EMBL/GenBank/DDBJ databases">
        <authorList>
            <person name="Kim M.K."/>
        </authorList>
    </citation>
    <scope>NUCLEOTIDE SEQUENCE [LARGE SCALE GENOMIC DNA]</scope>
    <source>
        <strain evidence="2 3">BT683</strain>
    </source>
</reference>
<dbReference type="EMBL" id="JADQDQ010000003">
    <property type="protein sequence ID" value="MBF9237215.1"/>
    <property type="molecule type" value="Genomic_DNA"/>
</dbReference>
<dbReference type="RefSeq" id="WP_196281600.1">
    <property type="nucleotide sequence ID" value="NZ_JADQDQ010000003.1"/>
</dbReference>
<sequence>MTDADFRRTIRRLRWQHWLHYPVQGLVMGAVVLLAGPRTAVGPTLEPRLATWPVLLLLVALLLAAGLVLYAFYRRMQPNLRRPPEGNLRFYQGRIFLRNSLLALVPLPLLASYVLTHKPFDLIAAGAMLVALCWRLTPTAVTYQRWLLS</sequence>
<evidence type="ECO:0000256" key="1">
    <source>
        <dbReference type="SAM" id="Phobius"/>
    </source>
</evidence>
<proteinExistence type="predicted"/>
<keyword evidence="1" id="KW-1133">Transmembrane helix</keyword>
<name>A0ABS0IHD9_9BACT</name>
<evidence type="ECO:0000313" key="2">
    <source>
        <dbReference type="EMBL" id="MBF9237215.1"/>
    </source>
</evidence>
<keyword evidence="3" id="KW-1185">Reference proteome</keyword>
<feature type="transmembrane region" description="Helical" evidence="1">
    <location>
        <begin position="52"/>
        <end position="74"/>
    </location>
</feature>
<feature type="transmembrane region" description="Helical" evidence="1">
    <location>
        <begin position="21"/>
        <end position="40"/>
    </location>
</feature>
<evidence type="ECO:0000313" key="3">
    <source>
        <dbReference type="Proteomes" id="UP000597617"/>
    </source>
</evidence>
<organism evidence="2 3">
    <name type="scientific">Hymenobacter jeongseonensis</name>
    <dbReference type="NCBI Taxonomy" id="2791027"/>
    <lineage>
        <taxon>Bacteria</taxon>
        <taxon>Pseudomonadati</taxon>
        <taxon>Bacteroidota</taxon>
        <taxon>Cytophagia</taxon>
        <taxon>Cytophagales</taxon>
        <taxon>Hymenobacteraceae</taxon>
        <taxon>Hymenobacter</taxon>
    </lineage>
</organism>
<gene>
    <name evidence="2" type="ORF">I2I05_07380</name>
</gene>
<protein>
    <recommendedName>
        <fullName evidence="4">MFS transporter</fullName>
    </recommendedName>
</protein>
<comment type="caution">
    <text evidence="2">The sequence shown here is derived from an EMBL/GenBank/DDBJ whole genome shotgun (WGS) entry which is preliminary data.</text>
</comment>
<keyword evidence="1" id="KW-0472">Membrane</keyword>
<evidence type="ECO:0008006" key="4">
    <source>
        <dbReference type="Google" id="ProtNLM"/>
    </source>
</evidence>
<accession>A0ABS0IHD9</accession>